<feature type="transmembrane region" description="Helical" evidence="1">
    <location>
        <begin position="80"/>
        <end position="102"/>
    </location>
</feature>
<dbReference type="InterPro" id="IPR050640">
    <property type="entry name" value="Bact_2-comp_sensor_kinase"/>
</dbReference>
<protein>
    <submittedName>
        <fullName evidence="3">Uncharacterized protein UPF0014</fullName>
    </submittedName>
</protein>
<evidence type="ECO:0000259" key="2">
    <source>
        <dbReference type="Pfam" id="PF06580"/>
    </source>
</evidence>
<feature type="transmembrane region" description="Helical" evidence="1">
    <location>
        <begin position="49"/>
        <end position="71"/>
    </location>
</feature>
<name>A0A318UEL7_9SPHI</name>
<keyword evidence="4" id="KW-1185">Reference proteome</keyword>
<dbReference type="GO" id="GO:0016020">
    <property type="term" value="C:membrane"/>
    <property type="evidence" value="ECO:0007669"/>
    <property type="project" value="InterPro"/>
</dbReference>
<gene>
    <name evidence="3" type="ORF">B0O44_105341</name>
</gene>
<dbReference type="InterPro" id="IPR010559">
    <property type="entry name" value="Sig_transdc_His_kin_internal"/>
</dbReference>
<keyword evidence="1" id="KW-1133">Transmembrane helix</keyword>
<evidence type="ECO:0000313" key="3">
    <source>
        <dbReference type="EMBL" id="PYF72966.1"/>
    </source>
</evidence>
<dbReference type="AlphaFoldDB" id="A0A318UEL7"/>
<reference evidence="3 4" key="1">
    <citation type="submission" date="2018-06" db="EMBL/GenBank/DDBJ databases">
        <title>Genomic Encyclopedia of Archaeal and Bacterial Type Strains, Phase II (KMG-II): from individual species to whole genera.</title>
        <authorList>
            <person name="Goeker M."/>
        </authorList>
    </citation>
    <scope>NUCLEOTIDE SEQUENCE [LARGE SCALE GENOMIC DNA]</scope>
    <source>
        <strain evidence="3 4">DSM 27372</strain>
    </source>
</reference>
<organism evidence="3 4">
    <name type="scientific">Pedobacter nutrimenti</name>
    <dbReference type="NCBI Taxonomy" id="1241337"/>
    <lineage>
        <taxon>Bacteria</taxon>
        <taxon>Pseudomonadati</taxon>
        <taxon>Bacteroidota</taxon>
        <taxon>Sphingobacteriia</taxon>
        <taxon>Sphingobacteriales</taxon>
        <taxon>Sphingobacteriaceae</taxon>
        <taxon>Pedobacter</taxon>
    </lineage>
</organism>
<dbReference type="PANTHER" id="PTHR34220:SF7">
    <property type="entry name" value="SENSOR HISTIDINE KINASE YPDA"/>
    <property type="match status" value="1"/>
</dbReference>
<feature type="domain" description="Signal transduction histidine kinase internal region" evidence="2">
    <location>
        <begin position="171"/>
        <end position="250"/>
    </location>
</feature>
<evidence type="ECO:0000256" key="1">
    <source>
        <dbReference type="SAM" id="Phobius"/>
    </source>
</evidence>
<dbReference type="OrthoDB" id="9792992at2"/>
<dbReference type="PANTHER" id="PTHR34220">
    <property type="entry name" value="SENSOR HISTIDINE KINASE YPDA"/>
    <property type="match status" value="1"/>
</dbReference>
<keyword evidence="1" id="KW-0472">Membrane</keyword>
<comment type="caution">
    <text evidence="3">The sequence shown here is derived from an EMBL/GenBank/DDBJ whole genome shotgun (WGS) entry which is preliminary data.</text>
</comment>
<proteinExistence type="predicted"/>
<keyword evidence="1" id="KW-0812">Transmembrane</keyword>
<feature type="transmembrane region" description="Helical" evidence="1">
    <location>
        <begin position="131"/>
        <end position="151"/>
    </location>
</feature>
<evidence type="ECO:0000313" key="4">
    <source>
        <dbReference type="Proteomes" id="UP000248198"/>
    </source>
</evidence>
<accession>A0A318UEL7</accession>
<feature type="transmembrane region" description="Helical" evidence="1">
    <location>
        <begin position="21"/>
        <end position="37"/>
    </location>
</feature>
<sequence length="374" mass="43135">MMSFVEKILDAEKKYRLLSHVLFWLTMMLIAISNSKYRDGNTFTYRFALIGNGLFLGPQILATYFLTYWVVPRFLFKKKYMVTLTGFILVSYLICVLCRFLIIRVAEPLAGTSPKAFETNREIFTDLPKLLYVYFFSIFSLAFVFMFIKLLKDQLNIQKHTLTLEKQKVVAELRLLKTQLNPHFLFNTLNNIYSLSLMSSPATAPSIARLSEILDHILYRCDQQVVPLSTEIALLDNYIGLEKLRYDKRLQVHFNKRIDQEISIAPLLMLSIVENAFKHGVGKDAGTPFIAIDMEVSESLFIFKVVNSVSYNRGNQEGINEKIGLNNLKQQLQLIYGAAHQLIIEQTDELFKVILQIDLTMKKTYEEDTLFIGG</sequence>
<dbReference type="Pfam" id="PF06580">
    <property type="entry name" value="His_kinase"/>
    <property type="match status" value="1"/>
</dbReference>
<dbReference type="GO" id="GO:0000155">
    <property type="term" value="F:phosphorelay sensor kinase activity"/>
    <property type="evidence" value="ECO:0007669"/>
    <property type="project" value="InterPro"/>
</dbReference>
<dbReference type="Proteomes" id="UP000248198">
    <property type="component" value="Unassembled WGS sequence"/>
</dbReference>
<dbReference type="EMBL" id="QKLU01000005">
    <property type="protein sequence ID" value="PYF72966.1"/>
    <property type="molecule type" value="Genomic_DNA"/>
</dbReference>